<dbReference type="EMBL" id="GL882880">
    <property type="protein sequence ID" value="EGF82817.1"/>
    <property type="molecule type" value="Genomic_DNA"/>
</dbReference>
<accession>F4NWE5</accession>
<evidence type="ECO:0000256" key="7">
    <source>
        <dbReference type="SAM" id="MobiDB-lite"/>
    </source>
</evidence>
<dbReference type="GO" id="GO:0008270">
    <property type="term" value="F:zinc ion binding"/>
    <property type="evidence" value="ECO:0007669"/>
    <property type="project" value="InterPro"/>
</dbReference>
<dbReference type="InterPro" id="IPR023561">
    <property type="entry name" value="Carbonic_anhydrase_a-class"/>
</dbReference>
<name>F4NWE5_BATDJ</name>
<evidence type="ECO:0000256" key="2">
    <source>
        <dbReference type="ARBA" id="ARBA00012925"/>
    </source>
</evidence>
<feature type="domain" description="Alpha-carbonic anhydrase" evidence="9">
    <location>
        <begin position="55"/>
        <end position="305"/>
    </location>
</feature>
<dbReference type="InParanoid" id="F4NWE5"/>
<dbReference type="PROSITE" id="PS51144">
    <property type="entry name" value="ALPHA_CA_2"/>
    <property type="match status" value="1"/>
</dbReference>
<dbReference type="AlphaFoldDB" id="F4NWE5"/>
<dbReference type="GO" id="GO:0004089">
    <property type="term" value="F:carbonate dehydratase activity"/>
    <property type="evidence" value="ECO:0007669"/>
    <property type="project" value="UniProtKB-EC"/>
</dbReference>
<comment type="similarity">
    <text evidence="1">Belongs to the alpha-carbonic anhydrase family.</text>
</comment>
<evidence type="ECO:0000313" key="10">
    <source>
        <dbReference type="EMBL" id="EGF82817.1"/>
    </source>
</evidence>
<evidence type="ECO:0000256" key="6">
    <source>
        <dbReference type="ARBA" id="ARBA00048348"/>
    </source>
</evidence>
<dbReference type="GeneID" id="18241148"/>
<dbReference type="EC" id="4.2.1.1" evidence="2"/>
<reference evidence="10 11" key="1">
    <citation type="submission" date="2009-12" db="EMBL/GenBank/DDBJ databases">
        <title>The draft genome of Batrachochytrium dendrobatidis.</title>
        <authorList>
            <consortium name="US DOE Joint Genome Institute (JGI-PGF)"/>
            <person name="Kuo A."/>
            <person name="Salamov A."/>
            <person name="Schmutz J."/>
            <person name="Lucas S."/>
            <person name="Pitluck S."/>
            <person name="Rosenblum E."/>
            <person name="Stajich J."/>
            <person name="Eisen M."/>
            <person name="Grigoriev I.V."/>
        </authorList>
    </citation>
    <scope>NUCLEOTIDE SEQUENCE [LARGE SCALE GENOMIC DNA]</scope>
    <source>
        <strain evidence="11">JAM81 / FGSC 10211</strain>
    </source>
</reference>
<dbReference type="STRING" id="684364.F4NWE5"/>
<feature type="signal peptide" evidence="8">
    <location>
        <begin position="1"/>
        <end position="25"/>
    </location>
</feature>
<evidence type="ECO:0000256" key="5">
    <source>
        <dbReference type="ARBA" id="ARBA00023239"/>
    </source>
</evidence>
<organism evidence="10 11">
    <name type="scientific">Batrachochytrium dendrobatidis (strain JAM81 / FGSC 10211)</name>
    <name type="common">Frog chytrid fungus</name>
    <dbReference type="NCBI Taxonomy" id="684364"/>
    <lineage>
        <taxon>Eukaryota</taxon>
        <taxon>Fungi</taxon>
        <taxon>Fungi incertae sedis</taxon>
        <taxon>Chytridiomycota</taxon>
        <taxon>Chytridiomycota incertae sedis</taxon>
        <taxon>Chytridiomycetes</taxon>
        <taxon>Rhizophydiales</taxon>
        <taxon>Rhizophydiales incertae sedis</taxon>
        <taxon>Batrachochytrium</taxon>
    </lineage>
</organism>
<evidence type="ECO:0000256" key="1">
    <source>
        <dbReference type="ARBA" id="ARBA00010718"/>
    </source>
</evidence>
<dbReference type="OMA" id="GHTIQAN"/>
<keyword evidence="11" id="KW-1185">Reference proteome</keyword>
<dbReference type="SUPFAM" id="SSF51069">
    <property type="entry name" value="Carbonic anhydrase"/>
    <property type="match status" value="1"/>
</dbReference>
<feature type="compositionally biased region" description="Basic and acidic residues" evidence="7">
    <location>
        <begin position="312"/>
        <end position="325"/>
    </location>
</feature>
<dbReference type="CDD" id="cd03124">
    <property type="entry name" value="alpha_CA_prokaryotic_like"/>
    <property type="match status" value="1"/>
</dbReference>
<keyword evidence="5" id="KW-0456">Lyase</keyword>
<keyword evidence="8" id="KW-0732">Signal</keyword>
<evidence type="ECO:0000256" key="4">
    <source>
        <dbReference type="ARBA" id="ARBA00022833"/>
    </source>
</evidence>
<keyword evidence="3" id="KW-0479">Metal-binding</keyword>
<dbReference type="InterPro" id="IPR041891">
    <property type="entry name" value="Alpha_CA_prokaryot-like"/>
</dbReference>
<evidence type="ECO:0000259" key="9">
    <source>
        <dbReference type="PROSITE" id="PS51144"/>
    </source>
</evidence>
<feature type="compositionally biased region" description="Polar residues" evidence="7">
    <location>
        <begin position="300"/>
        <end position="311"/>
    </location>
</feature>
<dbReference type="HOGENOM" id="CLU_743909_0_0_1"/>
<dbReference type="PANTHER" id="PTHR18952:SF265">
    <property type="entry name" value="CARBONIC ANHYDRASE"/>
    <property type="match status" value="1"/>
</dbReference>
<sequence>MFQIKIVLTLLLVGAFATANPQADAHNGHLYARNCLEDQIVKSEQHLFARDTQHAEFGYEGNLGPTFWAALDPSYTTCSTGKHQSPINFEDRSMLQNPPHKLTLKQSLNSLSVVNTGHTVQFNVPAGSGFSLLVGNQPNVPQNVYNLAQFHVHLPSEHHKGKRQYELEVHFVYTSPSGQLAVQGFWFTLSQTGSSSSFLASLLKSPLPKTTGSTVSIGSVDMSSLNAGLQSPRAKFWSYSGSLTTPPCTENVAWSVLDEPLLMSVGQYLKLKELVLYNSRITAPVGAPNMIPPGSFNAAGFSSTENHSGNSDNEKRSGDSSKPEELNTQAKAMYSSQAGQVSSGALSRFARTTSNTLMPIGVALFFGAFFMI</sequence>
<evidence type="ECO:0000313" key="11">
    <source>
        <dbReference type="Proteomes" id="UP000007241"/>
    </source>
</evidence>
<dbReference type="InterPro" id="IPR036398">
    <property type="entry name" value="CA_dom_sf"/>
</dbReference>
<dbReference type="InterPro" id="IPR001148">
    <property type="entry name" value="CA_dom"/>
</dbReference>
<dbReference type="Pfam" id="PF00194">
    <property type="entry name" value="Carb_anhydrase"/>
    <property type="match status" value="1"/>
</dbReference>
<gene>
    <name evidence="10" type="ORF">BATDEDRAFT_36641</name>
</gene>
<dbReference type="OrthoDB" id="429145at2759"/>
<dbReference type="Gene3D" id="3.10.200.10">
    <property type="entry name" value="Alpha carbonic anhydrase"/>
    <property type="match status" value="1"/>
</dbReference>
<dbReference type="SMART" id="SM01057">
    <property type="entry name" value="Carb_anhydrase"/>
    <property type="match status" value="1"/>
</dbReference>
<keyword evidence="4" id="KW-0862">Zinc</keyword>
<proteinExistence type="inferred from homology"/>
<dbReference type="PANTHER" id="PTHR18952">
    <property type="entry name" value="CARBONIC ANHYDRASE"/>
    <property type="match status" value="1"/>
</dbReference>
<evidence type="ECO:0000256" key="8">
    <source>
        <dbReference type="SAM" id="SignalP"/>
    </source>
</evidence>
<dbReference type="RefSeq" id="XP_006676855.1">
    <property type="nucleotide sequence ID" value="XM_006676792.1"/>
</dbReference>
<feature type="region of interest" description="Disordered" evidence="7">
    <location>
        <begin position="296"/>
        <end position="326"/>
    </location>
</feature>
<feature type="chain" id="PRO_5003312493" description="carbonic anhydrase" evidence="8">
    <location>
        <begin position="26"/>
        <end position="372"/>
    </location>
</feature>
<evidence type="ECO:0000256" key="3">
    <source>
        <dbReference type="ARBA" id="ARBA00022723"/>
    </source>
</evidence>
<comment type="catalytic activity">
    <reaction evidence="6">
        <text>hydrogencarbonate + H(+) = CO2 + H2O</text>
        <dbReference type="Rhea" id="RHEA:10748"/>
        <dbReference type="ChEBI" id="CHEBI:15377"/>
        <dbReference type="ChEBI" id="CHEBI:15378"/>
        <dbReference type="ChEBI" id="CHEBI:16526"/>
        <dbReference type="ChEBI" id="CHEBI:17544"/>
        <dbReference type="EC" id="4.2.1.1"/>
    </reaction>
</comment>
<dbReference type="Proteomes" id="UP000007241">
    <property type="component" value="Unassembled WGS sequence"/>
</dbReference>
<protein>
    <recommendedName>
        <fullName evidence="2">carbonic anhydrase</fullName>
        <ecNumber evidence="2">4.2.1.1</ecNumber>
    </recommendedName>
</protein>